<name>A0AAV0KTZ6_9ROSI</name>
<evidence type="ECO:0000313" key="1">
    <source>
        <dbReference type="EMBL" id="CAI0425147.1"/>
    </source>
</evidence>
<organism evidence="1 2">
    <name type="scientific">Linum tenue</name>
    <dbReference type="NCBI Taxonomy" id="586396"/>
    <lineage>
        <taxon>Eukaryota</taxon>
        <taxon>Viridiplantae</taxon>
        <taxon>Streptophyta</taxon>
        <taxon>Embryophyta</taxon>
        <taxon>Tracheophyta</taxon>
        <taxon>Spermatophyta</taxon>
        <taxon>Magnoliopsida</taxon>
        <taxon>eudicotyledons</taxon>
        <taxon>Gunneridae</taxon>
        <taxon>Pentapetalae</taxon>
        <taxon>rosids</taxon>
        <taxon>fabids</taxon>
        <taxon>Malpighiales</taxon>
        <taxon>Linaceae</taxon>
        <taxon>Linum</taxon>
    </lineage>
</organism>
<keyword evidence="2" id="KW-1185">Reference proteome</keyword>
<reference evidence="1" key="1">
    <citation type="submission" date="2022-08" db="EMBL/GenBank/DDBJ databases">
        <authorList>
            <person name="Gutierrez-Valencia J."/>
        </authorList>
    </citation>
    <scope>NUCLEOTIDE SEQUENCE</scope>
</reference>
<gene>
    <name evidence="1" type="ORF">LITE_LOCUS20254</name>
</gene>
<protein>
    <submittedName>
        <fullName evidence="1">Uncharacterized protein</fullName>
    </submittedName>
</protein>
<sequence length="58" mass="6162">LGSLHSGTSVLVGTAICSRTTLSRHRGFSSRNFSNASIFCGIPLIISRRSTLASPIKE</sequence>
<comment type="caution">
    <text evidence="1">The sequence shown here is derived from an EMBL/GenBank/DDBJ whole genome shotgun (WGS) entry which is preliminary data.</text>
</comment>
<dbReference type="AlphaFoldDB" id="A0AAV0KTZ6"/>
<evidence type="ECO:0000313" key="2">
    <source>
        <dbReference type="Proteomes" id="UP001154282"/>
    </source>
</evidence>
<dbReference type="Proteomes" id="UP001154282">
    <property type="component" value="Unassembled WGS sequence"/>
</dbReference>
<proteinExistence type="predicted"/>
<dbReference type="EMBL" id="CAMGYJ010000005">
    <property type="protein sequence ID" value="CAI0425147.1"/>
    <property type="molecule type" value="Genomic_DNA"/>
</dbReference>
<accession>A0AAV0KTZ6</accession>
<feature type="non-terminal residue" evidence="1">
    <location>
        <position position="1"/>
    </location>
</feature>